<comment type="catalytic activity">
    <reaction evidence="7 8">
        <text>4 porphobilinogen + H2O = hydroxymethylbilane + 4 NH4(+)</text>
        <dbReference type="Rhea" id="RHEA:13185"/>
        <dbReference type="ChEBI" id="CHEBI:15377"/>
        <dbReference type="ChEBI" id="CHEBI:28938"/>
        <dbReference type="ChEBI" id="CHEBI:57845"/>
        <dbReference type="ChEBI" id="CHEBI:58126"/>
        <dbReference type="EC" id="2.5.1.61"/>
    </reaction>
</comment>
<evidence type="ECO:0000256" key="8">
    <source>
        <dbReference type="HAMAP-Rule" id="MF_00260"/>
    </source>
</evidence>
<dbReference type="InterPro" id="IPR036803">
    <property type="entry name" value="Porphobilinogen_deaminase_C_sf"/>
</dbReference>
<feature type="domain" description="Porphobilinogen deaminase N-terminal" evidence="9">
    <location>
        <begin position="8"/>
        <end position="216"/>
    </location>
</feature>
<name>A0A510Y6G6_MARHA</name>
<keyword evidence="12" id="KW-1185">Reference proteome</keyword>
<dbReference type="EC" id="2.5.1.61" evidence="8"/>
<dbReference type="GO" id="GO:0006782">
    <property type="term" value="P:protoporphyrinogen IX biosynthetic process"/>
    <property type="evidence" value="ECO:0007669"/>
    <property type="project" value="UniProtKB-UniRule"/>
</dbReference>
<dbReference type="Proteomes" id="UP000321051">
    <property type="component" value="Unassembled WGS sequence"/>
</dbReference>
<dbReference type="SUPFAM" id="SSF53850">
    <property type="entry name" value="Periplasmic binding protein-like II"/>
    <property type="match status" value="1"/>
</dbReference>
<proteinExistence type="inferred from homology"/>
<dbReference type="SUPFAM" id="SSF54782">
    <property type="entry name" value="Porphobilinogen deaminase (hydroxymethylbilane synthase), C-terminal domain"/>
    <property type="match status" value="1"/>
</dbReference>
<comment type="similarity">
    <text evidence="3 8">Belongs to the HMBS family.</text>
</comment>
<dbReference type="FunFam" id="3.30.160.40:FF:000001">
    <property type="entry name" value="Porphobilinogen deaminase"/>
    <property type="match status" value="1"/>
</dbReference>
<feature type="modified residue" description="S-(dipyrrolylmethanemethyl)cysteine" evidence="8">
    <location>
        <position position="245"/>
    </location>
</feature>
<dbReference type="PANTHER" id="PTHR11557">
    <property type="entry name" value="PORPHOBILINOGEN DEAMINASE"/>
    <property type="match status" value="1"/>
</dbReference>
<dbReference type="Pfam" id="PF01379">
    <property type="entry name" value="Porphobil_deam"/>
    <property type="match status" value="1"/>
</dbReference>
<dbReference type="FunFam" id="3.40.190.10:FF:000004">
    <property type="entry name" value="Porphobilinogen deaminase"/>
    <property type="match status" value="1"/>
</dbReference>
<comment type="function">
    <text evidence="1 8">Tetrapolymerization of the monopyrrole PBG into the hydroxymethylbilane pre-uroporphyrinogen in several discrete steps.</text>
</comment>
<dbReference type="PRINTS" id="PR00151">
    <property type="entry name" value="PORPHBDMNASE"/>
</dbReference>
<dbReference type="EMBL" id="BJUN01000004">
    <property type="protein sequence ID" value="GEK58067.1"/>
    <property type="molecule type" value="Genomic_DNA"/>
</dbReference>
<dbReference type="PROSITE" id="PS00533">
    <property type="entry name" value="PORPHOBILINOGEN_DEAM"/>
    <property type="match status" value="1"/>
</dbReference>
<comment type="pathway">
    <text evidence="2">Porphyrin-containing compound metabolism; protoporphyrin-IX biosynthesis; coproporphyrinogen-III from 5-aminolevulinate: step 2/4.</text>
</comment>
<feature type="domain" description="Porphobilinogen deaminase C-terminal" evidence="10">
    <location>
        <begin position="229"/>
        <end position="297"/>
    </location>
</feature>
<protein>
    <recommendedName>
        <fullName evidence="8">Porphobilinogen deaminase</fullName>
        <shortName evidence="8">PBG</shortName>
        <ecNumber evidence="8">2.5.1.61</ecNumber>
    </recommendedName>
    <alternativeName>
        <fullName evidence="8">Hydroxymethylbilane synthase</fullName>
        <shortName evidence="8">HMBS</shortName>
    </alternativeName>
    <alternativeName>
        <fullName evidence="8">Pre-uroporphyrinogen synthase</fullName>
    </alternativeName>
</protein>
<dbReference type="GO" id="GO:0005737">
    <property type="term" value="C:cytoplasm"/>
    <property type="evidence" value="ECO:0007669"/>
    <property type="project" value="UniProtKB-UniRule"/>
</dbReference>
<dbReference type="NCBIfam" id="TIGR00212">
    <property type="entry name" value="hemC"/>
    <property type="match status" value="1"/>
</dbReference>
<gene>
    <name evidence="8 11" type="primary">hemC</name>
    <name evidence="11" type="ORF">MHA01_09720</name>
</gene>
<dbReference type="Pfam" id="PF03900">
    <property type="entry name" value="Porphobil_deamC"/>
    <property type="match status" value="1"/>
</dbReference>
<comment type="miscellaneous">
    <text evidence="8">The porphobilinogen subunits are added to the dipyrromethane group.</text>
</comment>
<comment type="subunit">
    <text evidence="4 8">Monomer.</text>
</comment>
<comment type="caution">
    <text evidence="11">The sequence shown here is derived from an EMBL/GenBank/DDBJ whole genome shotgun (WGS) entry which is preliminary data.</text>
</comment>
<dbReference type="GO" id="GO:0004418">
    <property type="term" value="F:hydroxymethylbilane synthase activity"/>
    <property type="evidence" value="ECO:0007669"/>
    <property type="project" value="UniProtKB-UniRule"/>
</dbReference>
<dbReference type="PIRSF" id="PIRSF001438">
    <property type="entry name" value="4pyrrol_synth_OHMeBilane_synth"/>
    <property type="match status" value="1"/>
</dbReference>
<evidence type="ECO:0000256" key="3">
    <source>
        <dbReference type="ARBA" id="ARBA00005638"/>
    </source>
</evidence>
<dbReference type="Gene3D" id="3.40.190.10">
    <property type="entry name" value="Periplasmic binding protein-like II"/>
    <property type="match status" value="2"/>
</dbReference>
<reference evidence="11 12" key="1">
    <citation type="submission" date="2019-07" db="EMBL/GenBank/DDBJ databases">
        <title>Whole genome shotgun sequence of Marinococcus halophilus NBRC 102359.</title>
        <authorList>
            <person name="Hosoyama A."/>
            <person name="Uohara A."/>
            <person name="Ohji S."/>
            <person name="Ichikawa N."/>
        </authorList>
    </citation>
    <scope>NUCLEOTIDE SEQUENCE [LARGE SCALE GENOMIC DNA]</scope>
    <source>
        <strain evidence="11 12">NBRC 102359</strain>
    </source>
</reference>
<evidence type="ECO:0000259" key="9">
    <source>
        <dbReference type="Pfam" id="PF01379"/>
    </source>
</evidence>
<evidence type="ECO:0000256" key="1">
    <source>
        <dbReference type="ARBA" id="ARBA00002869"/>
    </source>
</evidence>
<dbReference type="STRING" id="1371.GCA_900166605_02052"/>
<dbReference type="InterPro" id="IPR022419">
    <property type="entry name" value="Porphobilin_deaminase_cofac_BS"/>
</dbReference>
<evidence type="ECO:0000256" key="6">
    <source>
        <dbReference type="ARBA" id="ARBA00023244"/>
    </source>
</evidence>
<keyword evidence="6 8" id="KW-0627">Porphyrin biosynthesis</keyword>
<accession>A0A510Y6G6</accession>
<evidence type="ECO:0000256" key="5">
    <source>
        <dbReference type="ARBA" id="ARBA00022679"/>
    </source>
</evidence>
<dbReference type="CDD" id="cd13646">
    <property type="entry name" value="PBP2_EcHMBS_like"/>
    <property type="match status" value="1"/>
</dbReference>
<dbReference type="Gene3D" id="3.30.160.40">
    <property type="entry name" value="Porphobilinogen deaminase, C-terminal domain"/>
    <property type="match status" value="1"/>
</dbReference>
<comment type="cofactor">
    <cofactor evidence="8">
        <name>dipyrromethane</name>
        <dbReference type="ChEBI" id="CHEBI:60342"/>
    </cofactor>
    <text evidence="8">Binds 1 dipyrromethane group covalently.</text>
</comment>
<dbReference type="AlphaFoldDB" id="A0A510Y6G6"/>
<dbReference type="FunFam" id="3.40.190.10:FF:000005">
    <property type="entry name" value="Porphobilinogen deaminase"/>
    <property type="match status" value="1"/>
</dbReference>
<evidence type="ECO:0000313" key="12">
    <source>
        <dbReference type="Proteomes" id="UP000321051"/>
    </source>
</evidence>
<dbReference type="InterPro" id="IPR022418">
    <property type="entry name" value="Porphobilinogen_deaminase_C"/>
</dbReference>
<evidence type="ECO:0000313" key="11">
    <source>
        <dbReference type="EMBL" id="GEK58067.1"/>
    </source>
</evidence>
<dbReference type="HAMAP" id="MF_00260">
    <property type="entry name" value="Porphobil_deam"/>
    <property type="match status" value="1"/>
</dbReference>
<organism evidence="11 12">
    <name type="scientific">Marinococcus halophilus</name>
    <dbReference type="NCBI Taxonomy" id="1371"/>
    <lineage>
        <taxon>Bacteria</taxon>
        <taxon>Bacillati</taxon>
        <taxon>Bacillota</taxon>
        <taxon>Bacilli</taxon>
        <taxon>Bacillales</taxon>
        <taxon>Bacillaceae</taxon>
        <taxon>Marinococcus</taxon>
    </lineage>
</organism>
<evidence type="ECO:0000259" key="10">
    <source>
        <dbReference type="Pfam" id="PF03900"/>
    </source>
</evidence>
<evidence type="ECO:0000256" key="4">
    <source>
        <dbReference type="ARBA" id="ARBA00011245"/>
    </source>
</evidence>
<dbReference type="InterPro" id="IPR022417">
    <property type="entry name" value="Porphobilin_deaminase_N"/>
</dbReference>
<evidence type="ECO:0000256" key="7">
    <source>
        <dbReference type="ARBA" id="ARBA00048169"/>
    </source>
</evidence>
<dbReference type="PANTHER" id="PTHR11557:SF0">
    <property type="entry name" value="PORPHOBILINOGEN DEAMINASE"/>
    <property type="match status" value="1"/>
</dbReference>
<evidence type="ECO:0000256" key="2">
    <source>
        <dbReference type="ARBA" id="ARBA00004735"/>
    </source>
</evidence>
<sequence>MARRMRTITLGTRKSNLALKQTEWVQKELEKLDLPYRFEVKKISTKGDRVLDRTLSKVGGKGLFVKEIEQALTDGEIDIAVHSMKDLPGEMAEGFEVGAMTNRVDPRDAYIANDHVKFHNLPLGAVIGTSSLRRTSQIKAERPDLNVQWIRGNIETRLRKLREESFDAIILAAAGLERMGWSDEIVTEFLDPAMCVPAVGQGALGIECRSGDEDILKIIQHLHDEPVAVCVAAERAFLKAVEGGCAVPIGGYATLNKQGNVQLTAMIGSTDGKNILREKLTGDNPEDMGKKAAHALLGRGGKEILEQAREEMGEE</sequence>
<keyword evidence="5 8" id="KW-0808">Transferase</keyword>
<dbReference type="InterPro" id="IPR000860">
    <property type="entry name" value="HemC"/>
</dbReference>